<dbReference type="Pfam" id="PF06013">
    <property type="entry name" value="WXG100"/>
    <property type="match status" value="1"/>
</dbReference>
<keyword evidence="3" id="KW-1185">Reference proteome</keyword>
<feature type="compositionally biased region" description="Basic and acidic residues" evidence="1">
    <location>
        <begin position="650"/>
        <end position="660"/>
    </location>
</feature>
<feature type="compositionally biased region" description="Low complexity" evidence="1">
    <location>
        <begin position="562"/>
        <end position="592"/>
    </location>
</feature>
<feature type="compositionally biased region" description="Gly residues" evidence="1">
    <location>
        <begin position="1059"/>
        <end position="1072"/>
    </location>
</feature>
<feature type="compositionally biased region" description="Polar residues" evidence="1">
    <location>
        <begin position="111"/>
        <end position="122"/>
    </location>
</feature>
<sequence>MAEKKKWSDVKAILDDPSVPPAQKSALISSWLRENPPPPPFLADQEPDEIKQKRQEAEKYANAYNANPLFAGQSVDEAYDKAKQSGDQNSYNEDQEKKAVDDGKKKLDETQPPSAESSGGTKTSDEIFDAAAPALKVFETFGSLLAKIPADCRGNTRALDLDKDIRTPFDEQRGISFADFVADAGHFKRGSETVDRTLQDTGSQLGTLFGSWSGAGADAASDTYNDKIQPKAAKLSQTLGTASEATLNTATTVFQLCKGKADAVIGMYTDLVGKADYTMAQKVVAVANGEHGNEQDLAQIAGWMDLNFGTNLVKTLNDQGCCDGDEIKKHGQDLAKQWVQNQFNPDMWDRLYQGFVKTCKDTKDLVDQAYDALDKVMGGIRNEFEGVSLPGGPGSGSGGAGTAGGAGGGPAGSGSGGAGTAGGAGGGPGGSGTGAGSGSGGFGSGGGSGGAGSSGSGSGGAGSGGAGGPVPSIPETSSGAGASAGGSGGGSGAGSGGPVPSIPETDAGAGAPGGGSGTDLPSGAGSGSGSGVGSGGGGSVPPIPDGSTPSGGGATGGGSGSSGQDDGAAAAEAAKQQAAQAAEEAKQKAAAALNEFSGPGIQTDSGAGAGLGSGGGAGSGSGPGSDGTTPSSVPPPSDSGQDAAAAAAEAAKKKAADALKEFSGPGIETESGDSAGGGSGSGSGSGSGDDGKAAAEQAAEEAKKKAADALKEFSGPGIETESGDSAGGGSGSGSDSGSGDDGKAAAEQAAEEAKKKAADALKEFSGPGIETESGDGAGEASGKPDGLLGDDQGDDEPDVLKVKQGDKTFEMTEPDHDGKMDIKVGDGPGAPKDFKLNWSEAKPGDSPQGTDPDTYRPGTDGKIHIRDGDLEITAERPDGPDGPTVVTVDDGKGTPTTYTLGEDDKPASALGDTPAKQVDDLPTHRGTLEDLAQHPGGDSSHPSGDGSHHGPGDGSPSSSSKHDGDGGSHHAGDSSPGSGSGHTGGGSGSHPAGIGGAHAASGFSGAGFDPSGAGLGESPVSGGAHTGAGPVQPQPAFASAAGGPSGPTGAAGSSMSGMPGMGAMGGAQGGGGDTERRAPAYRIEGAVFDNLGEPGRRIIGSLDDEDPPSRTW</sequence>
<dbReference type="RefSeq" id="WP_378207034.1">
    <property type="nucleotide sequence ID" value="NZ_JBHMBK010000063.1"/>
</dbReference>
<feature type="compositionally biased region" description="Basic and acidic residues" evidence="1">
    <location>
        <begin position="798"/>
        <end position="824"/>
    </location>
</feature>
<feature type="compositionally biased region" description="Basic and acidic residues" evidence="1">
    <location>
        <begin position="700"/>
        <end position="711"/>
    </location>
</feature>
<feature type="compositionally biased region" description="Gly residues" evidence="1">
    <location>
        <begin position="482"/>
        <end position="497"/>
    </location>
</feature>
<feature type="compositionally biased region" description="Basic and acidic residues" evidence="1">
    <location>
        <begin position="1"/>
        <end position="14"/>
    </location>
</feature>
<feature type="compositionally biased region" description="Basic and acidic residues" evidence="1">
    <location>
        <begin position="960"/>
        <end position="972"/>
    </location>
</feature>
<proteinExistence type="predicted"/>
<accession>A0ABV5UHL3</accession>
<feature type="compositionally biased region" description="Gly residues" evidence="1">
    <location>
        <begin position="978"/>
        <end position="996"/>
    </location>
</feature>
<feature type="compositionally biased region" description="Basic and acidic residues" evidence="1">
    <location>
        <begin position="48"/>
        <end position="59"/>
    </location>
</feature>
<feature type="region of interest" description="Disordered" evidence="1">
    <location>
        <begin position="387"/>
        <end position="1079"/>
    </location>
</feature>
<feature type="compositionally biased region" description="Low complexity" evidence="1">
    <location>
        <begin position="638"/>
        <end position="649"/>
    </location>
</feature>
<name>A0ABV5UHL3_9PSEU</name>
<evidence type="ECO:0000256" key="1">
    <source>
        <dbReference type="SAM" id="MobiDB-lite"/>
    </source>
</evidence>
<feature type="compositionally biased region" description="Basic and acidic residues" evidence="1">
    <location>
        <begin position="859"/>
        <end position="879"/>
    </location>
</feature>
<feature type="compositionally biased region" description="Gly residues" evidence="1">
    <location>
        <begin position="524"/>
        <end position="539"/>
    </location>
</feature>
<evidence type="ECO:0000313" key="2">
    <source>
        <dbReference type="EMBL" id="MFB9690899.1"/>
    </source>
</evidence>
<feature type="compositionally biased region" description="Basic and acidic residues" evidence="1">
    <location>
        <begin position="917"/>
        <end position="932"/>
    </location>
</feature>
<feature type="compositionally biased region" description="Gly residues" evidence="1">
    <location>
        <begin position="607"/>
        <end position="625"/>
    </location>
</feature>
<feature type="compositionally biased region" description="Gly residues" evidence="1">
    <location>
        <begin position="674"/>
        <end position="688"/>
    </location>
</feature>
<feature type="compositionally biased region" description="Basic and acidic residues" evidence="1">
    <location>
        <begin position="94"/>
        <end position="109"/>
    </location>
</feature>
<feature type="compositionally biased region" description="Low complexity" evidence="1">
    <location>
        <begin position="1034"/>
        <end position="1058"/>
    </location>
</feature>
<protein>
    <submittedName>
        <fullName evidence="2">WXG100 family type VII secretion target</fullName>
    </submittedName>
</protein>
<feature type="compositionally biased region" description="Basic and acidic residues" evidence="1">
    <location>
        <begin position="751"/>
        <end position="762"/>
    </location>
</feature>
<dbReference type="Gene3D" id="1.10.287.1060">
    <property type="entry name" value="ESAT-6-like"/>
    <property type="match status" value="1"/>
</dbReference>
<dbReference type="InterPro" id="IPR036689">
    <property type="entry name" value="ESAT-6-like_sf"/>
</dbReference>
<dbReference type="Proteomes" id="UP001589535">
    <property type="component" value="Unassembled WGS sequence"/>
</dbReference>
<feature type="compositionally biased region" description="Gly residues" evidence="1">
    <location>
        <begin position="389"/>
        <end position="468"/>
    </location>
</feature>
<dbReference type="InterPro" id="IPR010310">
    <property type="entry name" value="T7SS_ESAT-6-like"/>
</dbReference>
<evidence type="ECO:0000313" key="3">
    <source>
        <dbReference type="Proteomes" id="UP001589535"/>
    </source>
</evidence>
<feature type="compositionally biased region" description="Low complexity" evidence="1">
    <location>
        <begin position="997"/>
        <end position="1012"/>
    </location>
</feature>
<reference evidence="2 3" key="1">
    <citation type="submission" date="2024-09" db="EMBL/GenBank/DDBJ databases">
        <authorList>
            <person name="Sun Q."/>
            <person name="Mori K."/>
        </authorList>
    </citation>
    <scope>NUCLEOTIDE SEQUENCE [LARGE SCALE GENOMIC DNA]</scope>
    <source>
        <strain evidence="2 3">JCM 13852</strain>
    </source>
</reference>
<dbReference type="SUPFAM" id="SSF140453">
    <property type="entry name" value="EsxAB dimer-like"/>
    <property type="match status" value="1"/>
</dbReference>
<organism evidence="2 3">
    <name type="scientific">Amycolatopsis plumensis</name>
    <dbReference type="NCBI Taxonomy" id="236508"/>
    <lineage>
        <taxon>Bacteria</taxon>
        <taxon>Bacillati</taxon>
        <taxon>Actinomycetota</taxon>
        <taxon>Actinomycetes</taxon>
        <taxon>Pseudonocardiales</taxon>
        <taxon>Pseudonocardiaceae</taxon>
        <taxon>Amycolatopsis</taxon>
    </lineage>
</organism>
<feature type="compositionally biased region" description="Gly residues" evidence="1">
    <location>
        <begin position="725"/>
        <end position="736"/>
    </location>
</feature>
<feature type="region of interest" description="Disordered" evidence="1">
    <location>
        <begin position="1092"/>
        <end position="1112"/>
    </location>
</feature>
<gene>
    <name evidence="2" type="ORF">ACFFTO_42585</name>
</gene>
<dbReference type="EMBL" id="JBHMBK010000063">
    <property type="protein sequence ID" value="MFB9690899.1"/>
    <property type="molecule type" value="Genomic_DNA"/>
</dbReference>
<feature type="region of interest" description="Disordered" evidence="1">
    <location>
        <begin position="1"/>
        <end position="125"/>
    </location>
</feature>
<comment type="caution">
    <text evidence="2">The sequence shown here is derived from an EMBL/GenBank/DDBJ whole genome shotgun (WGS) entry which is preliminary data.</text>
</comment>
<feature type="compositionally biased region" description="Low complexity" evidence="1">
    <location>
        <begin position="934"/>
        <end position="945"/>
    </location>
</feature>
<feature type="compositionally biased region" description="Gly residues" evidence="1">
    <location>
        <begin position="549"/>
        <end position="561"/>
    </location>
</feature>